<evidence type="ECO:0000256" key="2">
    <source>
        <dbReference type="ARBA" id="ARBA00022723"/>
    </source>
</evidence>
<proteinExistence type="predicted"/>
<feature type="domain" description="BED-type" evidence="10">
    <location>
        <begin position="52"/>
        <end position="98"/>
    </location>
</feature>
<dbReference type="EMBL" id="JAUIZM010000010">
    <property type="protein sequence ID" value="KAK1362411.1"/>
    <property type="molecule type" value="Genomic_DNA"/>
</dbReference>
<name>A0AAD8H9F6_9APIA</name>
<evidence type="ECO:0000256" key="1">
    <source>
        <dbReference type="ARBA" id="ARBA00004123"/>
    </source>
</evidence>
<keyword evidence="7" id="KW-0804">Transcription</keyword>
<keyword evidence="5" id="KW-0805">Transcription regulation</keyword>
<dbReference type="SUPFAM" id="SSF57667">
    <property type="entry name" value="beta-beta-alpha zinc fingers"/>
    <property type="match status" value="1"/>
</dbReference>
<reference evidence="11" key="2">
    <citation type="submission" date="2023-05" db="EMBL/GenBank/DDBJ databases">
        <authorList>
            <person name="Schelkunov M.I."/>
        </authorList>
    </citation>
    <scope>NUCLEOTIDE SEQUENCE</scope>
    <source>
        <strain evidence="11">Hsosn_3</strain>
        <tissue evidence="11">Leaf</tissue>
    </source>
</reference>
<dbReference type="Pfam" id="PF14372">
    <property type="entry name" value="hAT-like_RNase-H"/>
    <property type="match status" value="1"/>
</dbReference>
<evidence type="ECO:0000313" key="11">
    <source>
        <dbReference type="EMBL" id="KAK1362411.1"/>
    </source>
</evidence>
<evidence type="ECO:0000256" key="5">
    <source>
        <dbReference type="ARBA" id="ARBA00023015"/>
    </source>
</evidence>
<evidence type="ECO:0000256" key="4">
    <source>
        <dbReference type="ARBA" id="ARBA00022833"/>
    </source>
</evidence>
<keyword evidence="3 9" id="KW-0863">Zinc-finger</keyword>
<evidence type="ECO:0000256" key="3">
    <source>
        <dbReference type="ARBA" id="ARBA00022771"/>
    </source>
</evidence>
<dbReference type="GO" id="GO:0008270">
    <property type="term" value="F:zinc ion binding"/>
    <property type="evidence" value="ECO:0007669"/>
    <property type="project" value="UniProtKB-KW"/>
</dbReference>
<dbReference type="Proteomes" id="UP001237642">
    <property type="component" value="Unassembled WGS sequence"/>
</dbReference>
<reference evidence="11" key="1">
    <citation type="submission" date="2023-02" db="EMBL/GenBank/DDBJ databases">
        <title>Genome of toxic invasive species Heracleum sosnowskyi carries increased number of genes despite the absence of recent whole-genome duplications.</title>
        <authorList>
            <person name="Schelkunov M."/>
            <person name="Shtratnikova V."/>
            <person name="Makarenko M."/>
            <person name="Klepikova A."/>
            <person name="Omelchenko D."/>
            <person name="Novikova G."/>
            <person name="Obukhova E."/>
            <person name="Bogdanov V."/>
            <person name="Penin A."/>
            <person name="Logacheva M."/>
        </authorList>
    </citation>
    <scope>NUCLEOTIDE SEQUENCE</scope>
    <source>
        <strain evidence="11">Hsosn_3</strain>
        <tissue evidence="11">Leaf</tissue>
    </source>
</reference>
<dbReference type="AlphaFoldDB" id="A0AAD8H9F6"/>
<protein>
    <recommendedName>
        <fullName evidence="10">BED-type domain-containing protein</fullName>
    </recommendedName>
</protein>
<dbReference type="InterPro" id="IPR012337">
    <property type="entry name" value="RNaseH-like_sf"/>
</dbReference>
<evidence type="ECO:0000256" key="8">
    <source>
        <dbReference type="ARBA" id="ARBA00023242"/>
    </source>
</evidence>
<dbReference type="GO" id="GO:0003677">
    <property type="term" value="F:DNA binding"/>
    <property type="evidence" value="ECO:0007669"/>
    <property type="project" value="UniProtKB-KW"/>
</dbReference>
<dbReference type="InterPro" id="IPR003656">
    <property type="entry name" value="Znf_BED"/>
</dbReference>
<evidence type="ECO:0000313" key="12">
    <source>
        <dbReference type="Proteomes" id="UP001237642"/>
    </source>
</evidence>
<keyword evidence="6" id="KW-0238">DNA-binding</keyword>
<evidence type="ECO:0000259" key="10">
    <source>
        <dbReference type="PROSITE" id="PS50808"/>
    </source>
</evidence>
<dbReference type="PANTHER" id="PTHR46481">
    <property type="entry name" value="ZINC FINGER BED DOMAIN-CONTAINING PROTEIN 4"/>
    <property type="match status" value="1"/>
</dbReference>
<dbReference type="GO" id="GO:0009791">
    <property type="term" value="P:post-embryonic development"/>
    <property type="evidence" value="ECO:0007669"/>
    <property type="project" value="UniProtKB-ARBA"/>
</dbReference>
<dbReference type="PROSITE" id="PS50808">
    <property type="entry name" value="ZF_BED"/>
    <property type="match status" value="1"/>
</dbReference>
<evidence type="ECO:0000256" key="9">
    <source>
        <dbReference type="PROSITE-ProRule" id="PRU00027"/>
    </source>
</evidence>
<dbReference type="InterPro" id="IPR025525">
    <property type="entry name" value="hAT-like_transposase_RNase-H"/>
</dbReference>
<comment type="subcellular location">
    <subcellularLocation>
        <location evidence="1">Nucleus</location>
    </subcellularLocation>
</comment>
<keyword evidence="8" id="KW-0539">Nucleus</keyword>
<keyword evidence="4" id="KW-0862">Zinc</keyword>
<organism evidence="11 12">
    <name type="scientific">Heracleum sosnowskyi</name>
    <dbReference type="NCBI Taxonomy" id="360622"/>
    <lineage>
        <taxon>Eukaryota</taxon>
        <taxon>Viridiplantae</taxon>
        <taxon>Streptophyta</taxon>
        <taxon>Embryophyta</taxon>
        <taxon>Tracheophyta</taxon>
        <taxon>Spermatophyta</taxon>
        <taxon>Magnoliopsida</taxon>
        <taxon>eudicotyledons</taxon>
        <taxon>Gunneridae</taxon>
        <taxon>Pentapetalae</taxon>
        <taxon>asterids</taxon>
        <taxon>campanulids</taxon>
        <taxon>Apiales</taxon>
        <taxon>Apiaceae</taxon>
        <taxon>Apioideae</taxon>
        <taxon>apioid superclade</taxon>
        <taxon>Tordylieae</taxon>
        <taxon>Tordyliinae</taxon>
        <taxon>Heracleum</taxon>
    </lineage>
</organism>
<sequence length="635" mass="72998">MEEDYAIDVDIYGTKEAFNQKPTEGDQIVKDEIDIELTDGDNLDKGSRKRKKKTSKVWEEFEEVTLKDGTKKLNCKYCNAKLSQSKDGSTSHLIRHMKGCGIRLAPISGSTQKVLSFPVLEVDGNVGNVNYFKYDKEKIRDLLVKMFCVHEYPFHMVEHELFLVLMKSLNPRFEPISRNTLKNDCMKIDSIFACLVDWGIENKISTITLDNASSNDSAVRHLKESFALKGNLLFNGRIFHVRCTAHILNLLVQDGLAVIEPIIHNVRAAVKYLKMSPQRLHKFSEIVKNLQLPCSKRLVLDVPARWNSTFSMLECALQFKNVFPMYKEMDPYFKSLPTSVEWKVAENVIKFLEVFYEATMVFSGTEYPTSNLFLPEIWKIKKLLDESLLDKSDYMQAMTHKMKDKFEKYWGNCNLLMSIASILDPRYKMHYVKFCFPKMYTTEFEGNRNLTLVDNAIRKLFDEYIASYNAQQSATTIASSSTVVGAKGLTKNQINYIWSSGDVLKEGSAESDIKRRLAPSSERIVYALVQQIFHGIREYFLASVELKFNCFLLMPVVDKLPALLREDLESAFEDNLDNVFDITNFRHSFGQQKRDTEIELIPPFIYLHGAVTSFNVWQNETVADICCRVDLRLGG</sequence>
<evidence type="ECO:0000256" key="7">
    <source>
        <dbReference type="ARBA" id="ARBA00023163"/>
    </source>
</evidence>
<dbReference type="PANTHER" id="PTHR46481:SF10">
    <property type="entry name" value="ZINC FINGER BED DOMAIN-CONTAINING PROTEIN 39"/>
    <property type="match status" value="1"/>
</dbReference>
<dbReference type="InterPro" id="IPR052035">
    <property type="entry name" value="ZnF_BED_domain_contain"/>
</dbReference>
<dbReference type="InterPro" id="IPR036236">
    <property type="entry name" value="Znf_C2H2_sf"/>
</dbReference>
<evidence type="ECO:0000256" key="6">
    <source>
        <dbReference type="ARBA" id="ARBA00023125"/>
    </source>
</evidence>
<keyword evidence="2" id="KW-0479">Metal-binding</keyword>
<keyword evidence="12" id="KW-1185">Reference proteome</keyword>
<comment type="caution">
    <text evidence="11">The sequence shown here is derived from an EMBL/GenBank/DDBJ whole genome shotgun (WGS) entry which is preliminary data.</text>
</comment>
<gene>
    <name evidence="11" type="ORF">POM88_046885</name>
</gene>
<dbReference type="Pfam" id="PF02892">
    <property type="entry name" value="zf-BED"/>
    <property type="match status" value="1"/>
</dbReference>
<dbReference type="SMART" id="SM00614">
    <property type="entry name" value="ZnF_BED"/>
    <property type="match status" value="1"/>
</dbReference>
<dbReference type="GO" id="GO:0005634">
    <property type="term" value="C:nucleus"/>
    <property type="evidence" value="ECO:0007669"/>
    <property type="project" value="UniProtKB-SubCell"/>
</dbReference>
<accession>A0AAD8H9F6</accession>
<dbReference type="SUPFAM" id="SSF53098">
    <property type="entry name" value="Ribonuclease H-like"/>
    <property type="match status" value="1"/>
</dbReference>